<evidence type="ECO:0000256" key="6">
    <source>
        <dbReference type="ARBA" id="ARBA00022840"/>
    </source>
</evidence>
<evidence type="ECO:0000256" key="4">
    <source>
        <dbReference type="ARBA" id="ARBA00022454"/>
    </source>
</evidence>
<comment type="subcellular location">
    <subcellularLocation>
        <location evidence="2">Chromosome</location>
    </subcellularLocation>
    <subcellularLocation>
        <location evidence="1">Nucleus</location>
    </subcellularLocation>
</comment>
<evidence type="ECO:0000256" key="5">
    <source>
        <dbReference type="ARBA" id="ARBA00022741"/>
    </source>
</evidence>
<feature type="compositionally biased region" description="Polar residues" evidence="12">
    <location>
        <begin position="11"/>
        <end position="29"/>
    </location>
</feature>
<dbReference type="GO" id="GO:0030983">
    <property type="term" value="F:mismatched DNA binding"/>
    <property type="evidence" value="ECO:0007669"/>
    <property type="project" value="InterPro"/>
</dbReference>
<dbReference type="SMART" id="SM00533">
    <property type="entry name" value="MUTSd"/>
    <property type="match status" value="1"/>
</dbReference>
<feature type="compositionally biased region" description="Basic residues" evidence="12">
    <location>
        <begin position="1"/>
        <end position="10"/>
    </location>
</feature>
<dbReference type="Proteomes" id="UP000630445">
    <property type="component" value="Unassembled WGS sequence"/>
</dbReference>
<organism evidence="14 16">
    <name type="scientific">Aspergillus hiratsukae</name>
    <dbReference type="NCBI Taxonomy" id="1194566"/>
    <lineage>
        <taxon>Eukaryota</taxon>
        <taxon>Fungi</taxon>
        <taxon>Dikarya</taxon>
        <taxon>Ascomycota</taxon>
        <taxon>Pezizomycotina</taxon>
        <taxon>Eurotiomycetes</taxon>
        <taxon>Eurotiomycetidae</taxon>
        <taxon>Eurotiales</taxon>
        <taxon>Aspergillaceae</taxon>
        <taxon>Aspergillus</taxon>
        <taxon>Aspergillus subgen. Fumigati</taxon>
    </lineage>
</organism>
<keyword evidence="6" id="KW-0067">ATP-binding</keyword>
<dbReference type="SUPFAM" id="SSF52540">
    <property type="entry name" value="P-loop containing nucleoside triphosphate hydrolases"/>
    <property type="match status" value="1"/>
</dbReference>
<accession>A0A8H6PBI4</accession>
<feature type="region of interest" description="Disordered" evidence="12">
    <location>
        <begin position="1"/>
        <end position="61"/>
    </location>
</feature>
<dbReference type="InterPro" id="IPR007696">
    <property type="entry name" value="DNA_mismatch_repair_MutS_core"/>
</dbReference>
<dbReference type="InterPro" id="IPR000432">
    <property type="entry name" value="DNA_mismatch_repair_MutS_C"/>
</dbReference>
<dbReference type="EMBL" id="JACBAD010001986">
    <property type="protein sequence ID" value="KAF7125344.1"/>
    <property type="molecule type" value="Genomic_DNA"/>
</dbReference>
<keyword evidence="8" id="KW-0539">Nucleus</keyword>
<comment type="caution">
    <text evidence="14">The sequence shown here is derived from an EMBL/GenBank/DDBJ whole genome shotgun (WGS) entry which is preliminary data.</text>
</comment>
<dbReference type="GO" id="GO:0005524">
    <property type="term" value="F:ATP binding"/>
    <property type="evidence" value="ECO:0007669"/>
    <property type="project" value="UniProtKB-KW"/>
</dbReference>
<keyword evidence="16" id="KW-1185">Reference proteome</keyword>
<dbReference type="GO" id="GO:0006298">
    <property type="term" value="P:mismatch repair"/>
    <property type="evidence" value="ECO:0007669"/>
    <property type="project" value="InterPro"/>
</dbReference>
<dbReference type="GO" id="GO:0005694">
    <property type="term" value="C:chromosome"/>
    <property type="evidence" value="ECO:0007669"/>
    <property type="project" value="UniProtKB-SubCell"/>
</dbReference>
<feature type="compositionally biased region" description="Low complexity" evidence="12">
    <location>
        <begin position="35"/>
        <end position="52"/>
    </location>
</feature>
<dbReference type="SUPFAM" id="SSF48334">
    <property type="entry name" value="DNA repair protein MutS, domain III"/>
    <property type="match status" value="1"/>
</dbReference>
<keyword evidence="4" id="KW-0158">Chromosome</keyword>
<sequence length="881" mass="98154">MSSQLKRRRTAYQSYITPHSRNSRNSRTDVSVPLRQRPNISNNPSSNSQRSSALGPLHLNNETDHRVRNSSLERSSDNDLEQVIVAIDIRESVIEQTKPTVLLTSARVDYLNTAQSSEQDGTHRYLPYQLDIRPSQEFSHSNATAKLAALEVASAHEQRIKFFVPHNGLIDPEQLDAESLGFTLQEGRLLHMASSIDMENTVTIGCAGAVLAYLQRRRTTDSITTLGSTGTYQVRSVEMFSLKGTMFINRSTLLSLQITESESHPSMLNQGPGRKSPASKEGLSVYGLFQRFAHTPQGRNRLRQMSLRPSVEMNVICERHDFISVYLRQDNYNALNKIVKSLKHIKNLRPVMINLRKGISTGSAKITGFMTTVWATLLAFAFYGIDIHDALKETFGADTLNLRTQALRVFEASQLYRVDIDCSEDQGRTVVKPGLDRELDRMKDTYDGLSDLLKEVATEIAATIPESLDIDVNVIYFPQLGFNIAVPLNDRGEAAYNGTADDWELIFVTENRAYFKDFRMREMDQSLGDIYGLICEKEIEIVYELAQKVLQYEDVLVQASDMCGQIDCLLAMAQAASFYNMVRPKMVEENIIRIKGGRHILQELTVPSYIPNDTLLVGGSLKTGSPASQEDELEMLEKPHGPSMGLREHVSEASTEGQVALNVYLAQVGSFVPAEKAEIGVTDKILVKMNCRESVSSIQSTFMNDLQQISFDLKQVTGRSLLLIDEFGKGTNESDGIGLACGILEHLLSLEDAPKVIAATHFHEIFENGFLQPRPRLQLGHMEVCISGEARQVEDQITYLYNFRPGRSNKSFGTMANELAALSARGENLVAACATLSAEETDTLAEADVLARRFLGWDLSNTCDAEGARDKLESLFAGMEE</sequence>
<reference evidence="14" key="1">
    <citation type="submission" date="2020-06" db="EMBL/GenBank/DDBJ databases">
        <title>Draft genome sequences of strains closely related to Aspergillus parafelis and Aspergillus hiratsukae.</title>
        <authorList>
            <person name="Dos Santos R.A.C."/>
            <person name="Rivero-Menendez O."/>
            <person name="Steenwyk J.L."/>
            <person name="Mead M.E."/>
            <person name="Goldman G.H."/>
            <person name="Alastruey-Izquierdo A."/>
            <person name="Rokas A."/>
        </authorList>
    </citation>
    <scope>NUCLEOTIDE SEQUENCE</scope>
    <source>
        <strain evidence="14">CNM-CM5793</strain>
        <strain evidence="15">CNM-CM6106</strain>
    </source>
</reference>
<dbReference type="Gene3D" id="3.40.50.300">
    <property type="entry name" value="P-loop containing nucleotide triphosphate hydrolases"/>
    <property type="match status" value="1"/>
</dbReference>
<feature type="domain" description="DNA mismatch repair proteins mutS family" evidence="13">
    <location>
        <begin position="720"/>
        <end position="736"/>
    </location>
</feature>
<dbReference type="Pfam" id="PF00488">
    <property type="entry name" value="MutS_V"/>
    <property type="match status" value="1"/>
</dbReference>
<evidence type="ECO:0000313" key="16">
    <source>
        <dbReference type="Proteomes" id="UP000630445"/>
    </source>
</evidence>
<dbReference type="Gene3D" id="1.10.1420.10">
    <property type="match status" value="1"/>
</dbReference>
<dbReference type="InterPro" id="IPR027417">
    <property type="entry name" value="P-loop_NTPase"/>
</dbReference>
<evidence type="ECO:0000256" key="1">
    <source>
        <dbReference type="ARBA" id="ARBA00004123"/>
    </source>
</evidence>
<dbReference type="AlphaFoldDB" id="A0A8H6PBI4"/>
<comment type="similarity">
    <text evidence="3">Belongs to the DNA mismatch repair MutS family.</text>
</comment>
<evidence type="ECO:0000256" key="10">
    <source>
        <dbReference type="ARBA" id="ARBA00073549"/>
    </source>
</evidence>
<evidence type="ECO:0000256" key="8">
    <source>
        <dbReference type="ARBA" id="ARBA00023242"/>
    </source>
</evidence>
<dbReference type="PANTHER" id="PTHR11361:SF20">
    <property type="entry name" value="MUTS PROTEIN HOMOLOG 5"/>
    <property type="match status" value="1"/>
</dbReference>
<evidence type="ECO:0000256" key="9">
    <source>
        <dbReference type="ARBA" id="ARBA00023254"/>
    </source>
</evidence>
<dbReference type="Proteomes" id="UP000662466">
    <property type="component" value="Unassembled WGS sequence"/>
</dbReference>
<dbReference type="GO" id="GO:0051026">
    <property type="term" value="P:chiasma assembly"/>
    <property type="evidence" value="ECO:0007669"/>
    <property type="project" value="TreeGrafter"/>
</dbReference>
<evidence type="ECO:0000313" key="15">
    <source>
        <dbReference type="EMBL" id="KAF7158832.1"/>
    </source>
</evidence>
<evidence type="ECO:0000313" key="14">
    <source>
        <dbReference type="EMBL" id="KAF7125344.1"/>
    </source>
</evidence>
<evidence type="ECO:0000256" key="12">
    <source>
        <dbReference type="SAM" id="MobiDB-lite"/>
    </source>
</evidence>
<dbReference type="OrthoDB" id="29596at2759"/>
<evidence type="ECO:0000256" key="3">
    <source>
        <dbReference type="ARBA" id="ARBA00006271"/>
    </source>
</evidence>
<evidence type="ECO:0000256" key="7">
    <source>
        <dbReference type="ARBA" id="ARBA00023125"/>
    </source>
</evidence>
<name>A0A8H6PBI4_9EURO</name>
<dbReference type="Pfam" id="PF05192">
    <property type="entry name" value="MutS_III"/>
    <property type="match status" value="1"/>
</dbReference>
<dbReference type="PROSITE" id="PS00486">
    <property type="entry name" value="DNA_MISMATCH_REPAIR_2"/>
    <property type="match status" value="1"/>
</dbReference>
<dbReference type="EMBL" id="JACBAF010002284">
    <property type="protein sequence ID" value="KAF7158832.1"/>
    <property type="molecule type" value="Genomic_DNA"/>
</dbReference>
<dbReference type="GO" id="GO:0005634">
    <property type="term" value="C:nucleus"/>
    <property type="evidence" value="ECO:0007669"/>
    <property type="project" value="UniProtKB-SubCell"/>
</dbReference>
<keyword evidence="9" id="KW-0469">Meiosis</keyword>
<dbReference type="FunFam" id="1.10.1420.10:FF:000050">
    <property type="entry name" value="DNA mismatch repair protein Msh5, putative"/>
    <property type="match status" value="1"/>
</dbReference>
<dbReference type="PANTHER" id="PTHR11361">
    <property type="entry name" value="DNA MISMATCH REPAIR PROTEIN MUTS FAMILY MEMBER"/>
    <property type="match status" value="1"/>
</dbReference>
<dbReference type="InterPro" id="IPR036187">
    <property type="entry name" value="DNA_mismatch_repair_MutS_sf"/>
</dbReference>
<gene>
    <name evidence="14" type="ORF">CNMCM5793_001522</name>
    <name evidence="15" type="ORF">CNMCM6106_005707</name>
</gene>
<keyword evidence="5" id="KW-0547">Nucleotide-binding</keyword>
<protein>
    <recommendedName>
        <fullName evidence="10">DNA mismatch repair protein MSH5</fullName>
    </recommendedName>
    <alternativeName>
        <fullName evidence="11">MutS protein homolog 5</fullName>
    </alternativeName>
</protein>
<dbReference type="GO" id="GO:0140664">
    <property type="term" value="F:ATP-dependent DNA damage sensor activity"/>
    <property type="evidence" value="ECO:0007669"/>
    <property type="project" value="InterPro"/>
</dbReference>
<evidence type="ECO:0000256" key="2">
    <source>
        <dbReference type="ARBA" id="ARBA00004286"/>
    </source>
</evidence>
<evidence type="ECO:0000256" key="11">
    <source>
        <dbReference type="ARBA" id="ARBA00077470"/>
    </source>
</evidence>
<dbReference type="FunFam" id="3.40.50.300:FF:001067">
    <property type="entry name" value="DNA mismatch repair protein MSH5"/>
    <property type="match status" value="1"/>
</dbReference>
<evidence type="ECO:0000259" key="13">
    <source>
        <dbReference type="PROSITE" id="PS00486"/>
    </source>
</evidence>
<keyword evidence="7" id="KW-0238">DNA-binding</keyword>
<dbReference type="InterPro" id="IPR045076">
    <property type="entry name" value="MutS"/>
</dbReference>
<dbReference type="SMART" id="SM00534">
    <property type="entry name" value="MUTSac"/>
    <property type="match status" value="1"/>
</dbReference>
<proteinExistence type="inferred from homology"/>